<accession>A0A853F609</accession>
<dbReference type="RefSeq" id="WP_129967297.1">
    <property type="nucleotide sequence ID" value="NZ_JACCEW010000001.1"/>
</dbReference>
<feature type="compositionally biased region" description="Low complexity" evidence="1">
    <location>
        <begin position="130"/>
        <end position="141"/>
    </location>
</feature>
<sequence>MTLSHTTLSRLMLAVFAAGACMAASTAAAQAISPEAQYKTDVARCQSGDTNQDKATCMREAGAALEEAKRNRLMHGNANYDQNQVRRCQALPADQREDCMLQMSPGSNTQVQGSVAGGGVLRETTITIPGQPATSTAAPTAPNTPPVIAPSAPVPATSQQTMPAPQTTTPPSVPAPGSPVPPPPPAVPPGTGVQ</sequence>
<evidence type="ECO:0000313" key="4">
    <source>
        <dbReference type="Proteomes" id="UP000580517"/>
    </source>
</evidence>
<comment type="caution">
    <text evidence="3">The sequence shown here is derived from an EMBL/GenBank/DDBJ whole genome shotgun (WGS) entry which is preliminary data.</text>
</comment>
<dbReference type="Proteomes" id="UP000580517">
    <property type="component" value="Unassembled WGS sequence"/>
</dbReference>
<name>A0A853F609_9BURK</name>
<protein>
    <submittedName>
        <fullName evidence="3">Uncharacterized protein</fullName>
    </submittedName>
</protein>
<feature type="compositionally biased region" description="Pro residues" evidence="1">
    <location>
        <begin position="171"/>
        <end position="188"/>
    </location>
</feature>
<evidence type="ECO:0000313" key="3">
    <source>
        <dbReference type="EMBL" id="NYT35419.1"/>
    </source>
</evidence>
<feature type="signal peptide" evidence="2">
    <location>
        <begin position="1"/>
        <end position="23"/>
    </location>
</feature>
<organism evidence="3 4">
    <name type="scientific">Allopusillimonas soli</name>
    <dbReference type="NCBI Taxonomy" id="659016"/>
    <lineage>
        <taxon>Bacteria</taxon>
        <taxon>Pseudomonadati</taxon>
        <taxon>Pseudomonadota</taxon>
        <taxon>Betaproteobacteria</taxon>
        <taxon>Burkholderiales</taxon>
        <taxon>Alcaligenaceae</taxon>
        <taxon>Allopusillimonas</taxon>
    </lineage>
</organism>
<feature type="region of interest" description="Disordered" evidence="1">
    <location>
        <begin position="130"/>
        <end position="194"/>
    </location>
</feature>
<keyword evidence="2" id="KW-0732">Signal</keyword>
<proteinExistence type="predicted"/>
<evidence type="ECO:0000256" key="1">
    <source>
        <dbReference type="SAM" id="MobiDB-lite"/>
    </source>
</evidence>
<gene>
    <name evidence="3" type="ORF">H0A68_00905</name>
</gene>
<dbReference type="AlphaFoldDB" id="A0A853F609"/>
<reference evidence="3 4" key="1">
    <citation type="submission" date="2020-07" db="EMBL/GenBank/DDBJ databases">
        <title>Taxonomic revisions and descriptions of new bacterial species based on genomic comparisons in the high-G+C-content subgroup of the family Alcaligenaceae.</title>
        <authorList>
            <person name="Szabo A."/>
            <person name="Felfoldi T."/>
        </authorList>
    </citation>
    <scope>NUCLEOTIDE SEQUENCE [LARGE SCALE GENOMIC DNA]</scope>
    <source>
        <strain evidence="3 4">DSM 25264</strain>
    </source>
</reference>
<dbReference type="EMBL" id="JACCEW010000001">
    <property type="protein sequence ID" value="NYT35419.1"/>
    <property type="molecule type" value="Genomic_DNA"/>
</dbReference>
<evidence type="ECO:0000256" key="2">
    <source>
        <dbReference type="SAM" id="SignalP"/>
    </source>
</evidence>
<keyword evidence="4" id="KW-1185">Reference proteome</keyword>
<feature type="chain" id="PRO_5032463292" evidence="2">
    <location>
        <begin position="24"/>
        <end position="194"/>
    </location>
</feature>
<dbReference type="OrthoDB" id="8780961at2"/>
<feature type="compositionally biased region" description="Low complexity" evidence="1">
    <location>
        <begin position="149"/>
        <end position="170"/>
    </location>
</feature>